<feature type="domain" description="NERD" evidence="1">
    <location>
        <begin position="37"/>
        <end position="148"/>
    </location>
</feature>
<evidence type="ECO:0000313" key="3">
    <source>
        <dbReference type="Proteomes" id="UP001145072"/>
    </source>
</evidence>
<evidence type="ECO:0000259" key="1">
    <source>
        <dbReference type="PROSITE" id="PS50965"/>
    </source>
</evidence>
<dbReference type="Pfam" id="PF08378">
    <property type="entry name" value="NERD"/>
    <property type="match status" value="1"/>
</dbReference>
<protein>
    <submittedName>
        <fullName evidence="2">NERD domain-containing protein</fullName>
    </submittedName>
</protein>
<keyword evidence="3" id="KW-1185">Reference proteome</keyword>
<comment type="caution">
    <text evidence="2">The sequence shown here is derived from an EMBL/GenBank/DDBJ whole genome shotgun (WGS) entry which is preliminary data.</text>
</comment>
<dbReference type="InterPro" id="IPR011528">
    <property type="entry name" value="NERD"/>
</dbReference>
<dbReference type="EMBL" id="JAMQJZ010000003">
    <property type="protein sequence ID" value="MDC3419793.1"/>
    <property type="molecule type" value="Genomic_DNA"/>
</dbReference>
<dbReference type="AlphaFoldDB" id="A0A9X3WJK4"/>
<organism evidence="2 3">
    <name type="scientific">Aquibacillus koreensis</name>
    <dbReference type="NCBI Taxonomy" id="279446"/>
    <lineage>
        <taxon>Bacteria</taxon>
        <taxon>Bacillati</taxon>
        <taxon>Bacillota</taxon>
        <taxon>Bacilli</taxon>
        <taxon>Bacillales</taxon>
        <taxon>Bacillaceae</taxon>
        <taxon>Aquibacillus</taxon>
    </lineage>
</organism>
<accession>A0A9X3WJK4</accession>
<dbReference type="PROSITE" id="PS50965">
    <property type="entry name" value="NERD"/>
    <property type="match status" value="1"/>
</dbReference>
<dbReference type="Proteomes" id="UP001145072">
    <property type="component" value="Unassembled WGS sequence"/>
</dbReference>
<proteinExistence type="predicted"/>
<reference evidence="2" key="1">
    <citation type="submission" date="2022-06" db="EMBL/GenBank/DDBJ databases">
        <title>Aquibacillus sp. a new bacterium isolated from soil saline samples.</title>
        <authorList>
            <person name="Galisteo C."/>
            <person name="De La Haba R."/>
            <person name="Sanchez-Porro C."/>
            <person name="Ventosa A."/>
        </authorList>
    </citation>
    <scope>NUCLEOTIDE SEQUENCE</scope>
    <source>
        <strain evidence="2">JCM 12387</strain>
    </source>
</reference>
<sequence length="302" mass="35640">MIIKTRSESEELLTMRTLNRRMDLTDKEKFHLSNMEKGYEGERKFDVLLEDLQEERYILCDLLLEINNSYFQIDTMIISQGVIHLLDNKYFQGDFYLEDDKLYSVTTKRERKNPVDQIKRSTTLFNQFLLKHKFKFLVEPLVIFNHPTFTLYQAPLSQPIIFPTQVHRLLNGWNSTPSKLNADHKKLAQTLLASHIPKNPFAQLPAYSYEGLQKGIYCDGCGSFHISKLRYDFLCNSCGRKEKIEEAILRNVREFKLLFPDRRITTQAIYEWCKVDVHKRTISRLLKNNYTMHGVNTGTYYS</sequence>
<name>A0A9X3WJK4_9BACI</name>
<evidence type="ECO:0000313" key="2">
    <source>
        <dbReference type="EMBL" id="MDC3419793.1"/>
    </source>
</evidence>
<gene>
    <name evidence="2" type="ORF">NC661_05355</name>
</gene>